<dbReference type="PRINTS" id="PR01210">
    <property type="entry name" value="GGTRANSPTASE"/>
</dbReference>
<dbReference type="Gene3D" id="1.10.246.130">
    <property type="match status" value="1"/>
</dbReference>
<dbReference type="InterPro" id="IPR043138">
    <property type="entry name" value="GGT_lsub"/>
</dbReference>
<evidence type="ECO:0000313" key="2">
    <source>
        <dbReference type="Proteomes" id="UP000603912"/>
    </source>
</evidence>
<dbReference type="Pfam" id="PF01019">
    <property type="entry name" value="G_glu_transpept"/>
    <property type="match status" value="1"/>
</dbReference>
<organism evidence="1 2">
    <name type="scientific">Alsobacter metallidurans</name>
    <dbReference type="NCBI Taxonomy" id="340221"/>
    <lineage>
        <taxon>Bacteria</taxon>
        <taxon>Pseudomonadati</taxon>
        <taxon>Pseudomonadota</taxon>
        <taxon>Alphaproteobacteria</taxon>
        <taxon>Hyphomicrobiales</taxon>
        <taxon>Alsobacteraceae</taxon>
        <taxon>Alsobacter</taxon>
    </lineage>
</organism>
<evidence type="ECO:0000313" key="1">
    <source>
        <dbReference type="EMBL" id="GGH20375.1"/>
    </source>
</evidence>
<dbReference type="EMBL" id="BMES01000002">
    <property type="protein sequence ID" value="GGH20375.1"/>
    <property type="molecule type" value="Genomic_DNA"/>
</dbReference>
<accession>A0A917MIF8</accession>
<dbReference type="SUPFAM" id="SSF56235">
    <property type="entry name" value="N-terminal nucleophile aminohydrolases (Ntn hydrolases)"/>
    <property type="match status" value="1"/>
</dbReference>
<dbReference type="Gene3D" id="3.60.20.40">
    <property type="match status" value="1"/>
</dbReference>
<dbReference type="PANTHER" id="PTHR43881">
    <property type="entry name" value="GAMMA-GLUTAMYLTRANSPEPTIDASE (AFU_ORTHOLOGUE AFUA_4G13580)"/>
    <property type="match status" value="1"/>
</dbReference>
<comment type="caution">
    <text evidence="1">The sequence shown here is derived from an EMBL/GenBank/DDBJ whole genome shotgun (WGS) entry which is preliminary data.</text>
</comment>
<keyword evidence="2" id="KW-1185">Reference proteome</keyword>
<dbReference type="PANTHER" id="PTHR43881:SF1">
    <property type="entry name" value="GAMMA-GLUTAMYLTRANSPEPTIDASE (AFU_ORTHOLOGUE AFUA_4G13580)"/>
    <property type="match status" value="1"/>
</dbReference>
<protein>
    <submittedName>
        <fullName evidence="1">Gamma-glutamyltransferase</fullName>
    </submittedName>
</protein>
<dbReference type="Proteomes" id="UP000603912">
    <property type="component" value="Unassembled WGS sequence"/>
</dbReference>
<gene>
    <name evidence="1" type="ORF">GCM10007036_23890</name>
</gene>
<dbReference type="RefSeq" id="WP_188517998.1">
    <property type="nucleotide sequence ID" value="NZ_BMES01000002.1"/>
</dbReference>
<dbReference type="InterPro" id="IPR052896">
    <property type="entry name" value="GGT-like_enzyme"/>
</dbReference>
<name>A0A917MIF8_9HYPH</name>
<dbReference type="AlphaFoldDB" id="A0A917MIF8"/>
<proteinExistence type="predicted"/>
<reference evidence="1" key="1">
    <citation type="journal article" date="2014" name="Int. J. Syst. Evol. Microbiol.">
        <title>Complete genome sequence of Corynebacterium casei LMG S-19264T (=DSM 44701T), isolated from a smear-ripened cheese.</title>
        <authorList>
            <consortium name="US DOE Joint Genome Institute (JGI-PGF)"/>
            <person name="Walter F."/>
            <person name="Albersmeier A."/>
            <person name="Kalinowski J."/>
            <person name="Ruckert C."/>
        </authorList>
    </citation>
    <scope>NUCLEOTIDE SEQUENCE</scope>
    <source>
        <strain evidence="1">CGMCC 1.12214</strain>
    </source>
</reference>
<dbReference type="InterPro" id="IPR043137">
    <property type="entry name" value="GGT_ssub_C"/>
</dbReference>
<dbReference type="InterPro" id="IPR029055">
    <property type="entry name" value="Ntn_hydrolases_N"/>
</dbReference>
<reference evidence="1" key="2">
    <citation type="submission" date="2020-09" db="EMBL/GenBank/DDBJ databases">
        <authorList>
            <person name="Sun Q."/>
            <person name="Zhou Y."/>
        </authorList>
    </citation>
    <scope>NUCLEOTIDE SEQUENCE</scope>
    <source>
        <strain evidence="1">CGMCC 1.12214</strain>
    </source>
</reference>
<sequence length="527" mass="55336">MRDFMKPGRSVAIAENGMAATSHPAATLAALEILKAGGNAFDAAIAAVALQGVIDPHMTGIGGDCFVMFKPAGGAPVALNGSGRAPGRADAAWFLDRDMDVIPDGSAHAVTIPGAVDAWLRLSADHGRMSIGEVFAPAIAAAENGYVVTPRVALDWARYAGRVAAHAAAAEMFLPGGQAPVAGDRMAAPALGGTLRRIAREGRSAFYEGEAAEEMTAVLNAAGGLHAAEDFAAQVSDYGEPIRAAYRGYDLLECPPNGQGLAALLITRILDGFDLAGSALSEADRIHLLAEATKAAYGWRDLLVADPAHHRVDIAEILSERSIARLRACIKLDRAAEAGAFDGPAHRDTVFVTVVDRDRNAVSFINSLFFAFGSSIYAPRSGVLLQNRGAGFRLDPTHPNCIAPGKRPMHTIIPGMLMRDGEGVMSFGVMGGQYQAAGHAHIVSRVVDFGDDPQSASDRPRSFCFDGVLSLEPTIPDAVRADLAARGHKTAWADEPLGGCQAIWIDHRRGVLLGGTDHRKDGVALGY</sequence>